<organism evidence="2 3">
    <name type="scientific">Micromonospora nigra</name>
    <dbReference type="NCBI Taxonomy" id="145857"/>
    <lineage>
        <taxon>Bacteria</taxon>
        <taxon>Bacillati</taxon>
        <taxon>Actinomycetota</taxon>
        <taxon>Actinomycetes</taxon>
        <taxon>Micromonosporales</taxon>
        <taxon>Micromonosporaceae</taxon>
        <taxon>Micromonospora</taxon>
    </lineage>
</organism>
<dbReference type="Pfam" id="PF14907">
    <property type="entry name" value="NTP_transf_5"/>
    <property type="match status" value="1"/>
</dbReference>
<evidence type="ECO:0000256" key="1">
    <source>
        <dbReference type="SAM" id="MobiDB-lite"/>
    </source>
</evidence>
<dbReference type="AlphaFoldDB" id="A0A1C6R7S9"/>
<evidence type="ECO:0000313" key="2">
    <source>
        <dbReference type="EMBL" id="SCL13087.1"/>
    </source>
</evidence>
<dbReference type="STRING" id="145857.GA0070616_0124"/>
<feature type="region of interest" description="Disordered" evidence="1">
    <location>
        <begin position="289"/>
        <end position="309"/>
    </location>
</feature>
<sequence>MTPAPATFFPATTDCLRAYRLLRAACEPPGTPADVDLVDEDIQPLGEVLEYAIVAKMLCLFADWLDRHGHTAGLARPMQQFLRGQRRLNTHRWRVHHREAARVITILTGRRVPAAAINGIAHASLLYHGDGSRQSSDVDILIPAEAADDAVDALTGCGYYATGRRPTALHRDFDDPLVPGLTLDLSTRLAHTSDPADIASVLARRTPAPPHAADLEPLPILSRDDGFLHTLARVAAQRRWPALADALRYSAHHTTTTTAATVVPVPAQTGWQVLRSCWPQLPEQPPLSQPGVGDAGGITPQPPAIGVWR</sequence>
<dbReference type="Proteomes" id="UP000199699">
    <property type="component" value="Unassembled WGS sequence"/>
</dbReference>
<dbReference type="EMBL" id="FMHT01000002">
    <property type="protein sequence ID" value="SCL13087.1"/>
    <property type="molecule type" value="Genomic_DNA"/>
</dbReference>
<dbReference type="RefSeq" id="WP_091074769.1">
    <property type="nucleotide sequence ID" value="NZ_FMHT01000002.1"/>
</dbReference>
<keyword evidence="2" id="KW-0808">Transferase</keyword>
<protein>
    <submittedName>
        <fullName evidence="2">Uncharacterized nucleotidyltransferase</fullName>
    </submittedName>
</protein>
<evidence type="ECO:0000313" key="3">
    <source>
        <dbReference type="Proteomes" id="UP000199699"/>
    </source>
</evidence>
<proteinExistence type="predicted"/>
<gene>
    <name evidence="2" type="ORF">GA0070616_0124</name>
</gene>
<name>A0A1C6R7S9_9ACTN</name>
<keyword evidence="3" id="KW-1185">Reference proteome</keyword>
<reference evidence="2 3" key="1">
    <citation type="submission" date="2016-06" db="EMBL/GenBank/DDBJ databases">
        <authorList>
            <person name="Kjaerup R.B."/>
            <person name="Dalgaard T.S."/>
            <person name="Juul-Madsen H.R."/>
        </authorList>
    </citation>
    <scope>NUCLEOTIDE SEQUENCE [LARGE SCALE GENOMIC DNA]</scope>
    <source>
        <strain evidence="2 3">DSM 43818</strain>
    </source>
</reference>
<accession>A0A1C6R7S9</accession>
<dbReference type="GO" id="GO:0016740">
    <property type="term" value="F:transferase activity"/>
    <property type="evidence" value="ECO:0007669"/>
    <property type="project" value="UniProtKB-KW"/>
</dbReference>
<dbReference type="InterPro" id="IPR039498">
    <property type="entry name" value="NTP_transf_5"/>
</dbReference>
<dbReference type="OrthoDB" id="3353125at2"/>